<keyword evidence="2" id="KW-0472">Membrane</keyword>
<evidence type="ECO:0000313" key="3">
    <source>
        <dbReference type="EMBL" id="HFB53822.1"/>
    </source>
</evidence>
<dbReference type="Proteomes" id="UP000886390">
    <property type="component" value="Unassembled WGS sequence"/>
</dbReference>
<proteinExistence type="predicted"/>
<evidence type="ECO:0000256" key="2">
    <source>
        <dbReference type="SAM" id="Phobius"/>
    </source>
</evidence>
<dbReference type="EMBL" id="DRNH01000202">
    <property type="protein sequence ID" value="HFB53822.1"/>
    <property type="molecule type" value="Genomic_DNA"/>
</dbReference>
<gene>
    <name evidence="3" type="ORF">ENJ67_03740</name>
</gene>
<sequence length="90" mass="10397">MDGMIYYGVLLLLLGLAYMFFQHNNSLLLFITFIIGVYIVYSHETGHTATEFKNEVVNSINDEAQDFDDKKGIKRFDPGKMKQEVEEGQR</sequence>
<organism evidence="3">
    <name type="scientific">Sulfurimonas autotrophica</name>
    <dbReference type="NCBI Taxonomy" id="202747"/>
    <lineage>
        <taxon>Bacteria</taxon>
        <taxon>Pseudomonadati</taxon>
        <taxon>Campylobacterota</taxon>
        <taxon>Epsilonproteobacteria</taxon>
        <taxon>Campylobacterales</taxon>
        <taxon>Sulfurimonadaceae</taxon>
        <taxon>Sulfurimonas</taxon>
    </lineage>
</organism>
<feature type="region of interest" description="Disordered" evidence="1">
    <location>
        <begin position="70"/>
        <end position="90"/>
    </location>
</feature>
<reference evidence="3" key="1">
    <citation type="journal article" date="2020" name="mSystems">
        <title>Genome- and Community-Level Interaction Insights into Carbon Utilization and Element Cycling Functions of Hydrothermarchaeota in Hydrothermal Sediment.</title>
        <authorList>
            <person name="Zhou Z."/>
            <person name="Liu Y."/>
            <person name="Xu W."/>
            <person name="Pan J."/>
            <person name="Luo Z.H."/>
            <person name="Li M."/>
        </authorList>
    </citation>
    <scope>NUCLEOTIDE SEQUENCE [LARGE SCALE GENOMIC DNA]</scope>
    <source>
        <strain evidence="3">HyVt-507</strain>
    </source>
</reference>
<comment type="caution">
    <text evidence="3">The sequence shown here is derived from an EMBL/GenBank/DDBJ whole genome shotgun (WGS) entry which is preliminary data.</text>
</comment>
<evidence type="ECO:0000256" key="1">
    <source>
        <dbReference type="SAM" id="MobiDB-lite"/>
    </source>
</evidence>
<dbReference type="AlphaFoldDB" id="A0A7C3BZU4"/>
<feature type="transmembrane region" description="Helical" evidence="2">
    <location>
        <begin position="5"/>
        <end position="21"/>
    </location>
</feature>
<accession>A0A7C3BZU4</accession>
<feature type="transmembrane region" description="Helical" evidence="2">
    <location>
        <begin position="27"/>
        <end position="43"/>
    </location>
</feature>
<name>A0A7C3BZU4_9BACT</name>
<keyword evidence="2" id="KW-1133">Transmembrane helix</keyword>
<keyword evidence="2" id="KW-0812">Transmembrane</keyword>
<protein>
    <submittedName>
        <fullName evidence="3">Uncharacterized protein</fullName>
    </submittedName>
</protein>